<evidence type="ECO:0000313" key="2">
    <source>
        <dbReference type="EMBL" id="KAB2615682.1"/>
    </source>
</evidence>
<gene>
    <name evidence="2" type="ORF">D8674_022270</name>
</gene>
<comment type="caution">
    <text evidence="2">The sequence shown here is derived from an EMBL/GenBank/DDBJ whole genome shotgun (WGS) entry which is preliminary data.</text>
</comment>
<dbReference type="GO" id="GO:0010073">
    <property type="term" value="P:meristem maintenance"/>
    <property type="evidence" value="ECO:0007669"/>
    <property type="project" value="InterPro"/>
</dbReference>
<dbReference type="Pfam" id="PF10536">
    <property type="entry name" value="PMD"/>
    <property type="match status" value="1"/>
</dbReference>
<proteinExistence type="predicted"/>
<organism evidence="2 3">
    <name type="scientific">Pyrus ussuriensis x Pyrus communis</name>
    <dbReference type="NCBI Taxonomy" id="2448454"/>
    <lineage>
        <taxon>Eukaryota</taxon>
        <taxon>Viridiplantae</taxon>
        <taxon>Streptophyta</taxon>
        <taxon>Embryophyta</taxon>
        <taxon>Tracheophyta</taxon>
        <taxon>Spermatophyta</taxon>
        <taxon>Magnoliopsida</taxon>
        <taxon>eudicotyledons</taxon>
        <taxon>Gunneridae</taxon>
        <taxon>Pentapetalae</taxon>
        <taxon>rosids</taxon>
        <taxon>fabids</taxon>
        <taxon>Rosales</taxon>
        <taxon>Rosaceae</taxon>
        <taxon>Amygdaloideae</taxon>
        <taxon>Maleae</taxon>
        <taxon>Pyrus</taxon>
    </lineage>
</organism>
<keyword evidence="3" id="KW-1185">Reference proteome</keyword>
<sequence length="633" mass="72928">MENPEESMVEEREELMVSPPGGNPYLKKSYFLKPTWQNSSIDELHFKLPPLISSLPSRFEPDTWPLKVNFPGWQQQERNNWKTWVNRMAYVHQSTWKKAGIYEAVLNSTYQIRRQKDLVFGFGEKWCSETNTFIFPWGEATITMEDAMVLGGYSVLGDSVFSPLKTTEVREIHKKLVEGRREIYLNNGQATTQLWQNMFMNSGSEIEHEAILVFWLCRYVFLNPPYRIHSTVFSIAIHLARGTRIALAPAVLASIYRDLGVLKKAIVESNRLDRSSDAVLDQTLKSPLQLVQVWAWERFSDFRPENPNPLKYGEPRMARWDKVDGLEVGNLRKVLDSAGEDFLWRPYALDVIENWCLPKYYPQEEKWVLVGPDLDDELLSFARCLRVCELVVFGGTTENYLPHRVSMQFGYDQDLPCSITRFNQDSYSYIKKIKNVELYLPSRLSEADVSTKYLKWWKQSVAGPKDACEAAVPQKKRSKRTKNKQCLLLRANRPSVTPGFPPKGATENEDLMDEDEQTILDHLKDSVEEDKLTLLELLKYGKKDESFGIRQSSERVKLSGQDQKLASPVAEESSANTMKLGEDVVRIVDKGCASSSSLFEKRLWKLNSRCTRLESLVSELEAHSFGSKFWESF</sequence>
<dbReference type="PANTHER" id="PTHR46033">
    <property type="entry name" value="PROTEIN MAIN-LIKE 2"/>
    <property type="match status" value="1"/>
</dbReference>
<reference evidence="3" key="2">
    <citation type="submission" date="2019-10" db="EMBL/GenBank/DDBJ databases">
        <title>A de novo genome assembly of a pear dwarfing rootstock.</title>
        <authorList>
            <person name="Wang F."/>
            <person name="Wang J."/>
            <person name="Li S."/>
            <person name="Zhang Y."/>
            <person name="Fang M."/>
            <person name="Ma L."/>
            <person name="Zhao Y."/>
            <person name="Jiang S."/>
        </authorList>
    </citation>
    <scope>NUCLEOTIDE SEQUENCE [LARGE SCALE GENOMIC DNA]</scope>
</reference>
<reference evidence="2 3" key="3">
    <citation type="submission" date="2019-11" db="EMBL/GenBank/DDBJ databases">
        <title>A de novo genome assembly of a pear dwarfing rootstock.</title>
        <authorList>
            <person name="Wang F."/>
            <person name="Wang J."/>
            <person name="Li S."/>
            <person name="Zhang Y."/>
            <person name="Fang M."/>
            <person name="Ma L."/>
            <person name="Zhao Y."/>
            <person name="Jiang S."/>
        </authorList>
    </citation>
    <scope>NUCLEOTIDE SEQUENCE [LARGE SCALE GENOMIC DNA]</scope>
    <source>
        <strain evidence="2">S2</strain>
        <tissue evidence="2">Leaf</tissue>
    </source>
</reference>
<protein>
    <recommendedName>
        <fullName evidence="1">Aminotransferase-like plant mobile domain-containing protein</fullName>
    </recommendedName>
</protein>
<accession>A0A5N5GPW7</accession>
<dbReference type="InterPro" id="IPR019557">
    <property type="entry name" value="AminoTfrase-like_pln_mobile"/>
</dbReference>
<name>A0A5N5GPW7_9ROSA</name>
<dbReference type="Proteomes" id="UP000327157">
    <property type="component" value="Chromosome 3"/>
</dbReference>
<dbReference type="InterPro" id="IPR044824">
    <property type="entry name" value="MAIN-like"/>
</dbReference>
<evidence type="ECO:0000313" key="3">
    <source>
        <dbReference type="Proteomes" id="UP000327157"/>
    </source>
</evidence>
<evidence type="ECO:0000259" key="1">
    <source>
        <dbReference type="Pfam" id="PF10536"/>
    </source>
</evidence>
<reference evidence="2 3" key="1">
    <citation type="submission" date="2019-09" db="EMBL/GenBank/DDBJ databases">
        <authorList>
            <person name="Ou C."/>
        </authorList>
    </citation>
    <scope>NUCLEOTIDE SEQUENCE [LARGE SCALE GENOMIC DNA]</scope>
    <source>
        <strain evidence="2">S2</strain>
        <tissue evidence="2">Leaf</tissue>
    </source>
</reference>
<dbReference type="OrthoDB" id="1572276at2759"/>
<dbReference type="PANTHER" id="PTHR46033:SF67">
    <property type="entry name" value="AMINOTRANSFERASE-LIKE, PLANT MOBILE DOMAIN FAMILY PROTEIN"/>
    <property type="match status" value="1"/>
</dbReference>
<dbReference type="EMBL" id="SMOL01000402">
    <property type="protein sequence ID" value="KAB2615682.1"/>
    <property type="molecule type" value="Genomic_DNA"/>
</dbReference>
<feature type="domain" description="Aminotransferase-like plant mobile" evidence="1">
    <location>
        <begin position="100"/>
        <end position="458"/>
    </location>
</feature>
<dbReference type="AlphaFoldDB" id="A0A5N5GPW7"/>